<evidence type="ECO:0000256" key="2">
    <source>
        <dbReference type="SAM" id="MobiDB-lite"/>
    </source>
</evidence>
<dbReference type="InterPro" id="IPR001623">
    <property type="entry name" value="DnaJ_domain"/>
</dbReference>
<dbReference type="Pfam" id="PF00226">
    <property type="entry name" value="DnaJ"/>
    <property type="match status" value="1"/>
</dbReference>
<dbReference type="Proteomes" id="UP000193411">
    <property type="component" value="Unassembled WGS sequence"/>
</dbReference>
<dbReference type="InterPro" id="IPR051339">
    <property type="entry name" value="DnaJ_subfamily_B"/>
</dbReference>
<dbReference type="SMART" id="SM00271">
    <property type="entry name" value="DnaJ"/>
    <property type="match status" value="1"/>
</dbReference>
<dbReference type="OrthoDB" id="10250354at2759"/>
<dbReference type="FunFam" id="2.60.260.20:FF:000002">
    <property type="entry name" value="Dnaj homolog subfamily b member"/>
    <property type="match status" value="1"/>
</dbReference>
<evidence type="ECO:0000259" key="3">
    <source>
        <dbReference type="PROSITE" id="PS50076"/>
    </source>
</evidence>
<dbReference type="SUPFAM" id="SSF46565">
    <property type="entry name" value="Chaperone J-domain"/>
    <property type="match status" value="1"/>
</dbReference>
<organism evidence="4 5">
    <name type="scientific">Catenaria anguillulae PL171</name>
    <dbReference type="NCBI Taxonomy" id="765915"/>
    <lineage>
        <taxon>Eukaryota</taxon>
        <taxon>Fungi</taxon>
        <taxon>Fungi incertae sedis</taxon>
        <taxon>Blastocladiomycota</taxon>
        <taxon>Blastocladiomycetes</taxon>
        <taxon>Blastocladiales</taxon>
        <taxon>Catenariaceae</taxon>
        <taxon>Catenaria</taxon>
    </lineage>
</organism>
<dbReference type="Gene3D" id="1.10.287.110">
    <property type="entry name" value="DnaJ domain"/>
    <property type="match status" value="1"/>
</dbReference>
<dbReference type="InterPro" id="IPR018253">
    <property type="entry name" value="DnaJ_domain_CS"/>
</dbReference>
<dbReference type="GO" id="GO:0006457">
    <property type="term" value="P:protein folding"/>
    <property type="evidence" value="ECO:0007669"/>
    <property type="project" value="InterPro"/>
</dbReference>
<dbReference type="PANTHER" id="PTHR24078:SF519">
    <property type="entry name" value="DNAJ HOMOLOG SUBFAMILY B MEMBER 13"/>
    <property type="match status" value="1"/>
</dbReference>
<dbReference type="CDD" id="cd10747">
    <property type="entry name" value="DnaJ_C"/>
    <property type="match status" value="1"/>
</dbReference>
<comment type="caution">
    <text evidence="4">The sequence shown here is derived from an EMBL/GenBank/DDBJ whole genome shotgun (WGS) entry which is preliminary data.</text>
</comment>
<feature type="domain" description="J" evidence="3">
    <location>
        <begin position="33"/>
        <end position="97"/>
    </location>
</feature>
<dbReference type="GO" id="GO:0051087">
    <property type="term" value="F:protein-folding chaperone binding"/>
    <property type="evidence" value="ECO:0007669"/>
    <property type="project" value="TreeGrafter"/>
</dbReference>
<feature type="compositionally biased region" description="Low complexity" evidence="2">
    <location>
        <begin position="1"/>
        <end position="15"/>
    </location>
</feature>
<dbReference type="AlphaFoldDB" id="A0A1Y2I0E9"/>
<evidence type="ECO:0000256" key="1">
    <source>
        <dbReference type="ARBA" id="ARBA00023186"/>
    </source>
</evidence>
<dbReference type="SUPFAM" id="SSF49493">
    <property type="entry name" value="HSP40/DnaJ peptide-binding domain"/>
    <property type="match status" value="2"/>
</dbReference>
<keyword evidence="1" id="KW-0143">Chaperone</keyword>
<proteinExistence type="predicted"/>
<dbReference type="PANTHER" id="PTHR24078">
    <property type="entry name" value="DNAJ HOMOLOG SUBFAMILY C MEMBER"/>
    <property type="match status" value="1"/>
</dbReference>
<dbReference type="GO" id="GO:0051082">
    <property type="term" value="F:unfolded protein binding"/>
    <property type="evidence" value="ECO:0007669"/>
    <property type="project" value="InterPro"/>
</dbReference>
<dbReference type="Gene3D" id="2.60.260.20">
    <property type="entry name" value="Urease metallochaperone UreE, N-terminal domain"/>
    <property type="match status" value="2"/>
</dbReference>
<dbReference type="PROSITE" id="PS50076">
    <property type="entry name" value="DNAJ_2"/>
    <property type="match status" value="1"/>
</dbReference>
<dbReference type="InterPro" id="IPR002939">
    <property type="entry name" value="DnaJ_C"/>
</dbReference>
<dbReference type="InterPro" id="IPR008971">
    <property type="entry name" value="HSP40/DnaJ_pept-bd"/>
</dbReference>
<dbReference type="EMBL" id="MCFL01000005">
    <property type="protein sequence ID" value="ORZ39451.1"/>
    <property type="molecule type" value="Genomic_DNA"/>
</dbReference>
<feature type="region of interest" description="Disordered" evidence="2">
    <location>
        <begin position="1"/>
        <end position="28"/>
    </location>
</feature>
<protein>
    <submittedName>
        <fullName evidence="4">DnaJ domain-containing protein</fullName>
    </submittedName>
</protein>
<dbReference type="CDD" id="cd06257">
    <property type="entry name" value="DnaJ"/>
    <property type="match status" value="1"/>
</dbReference>
<evidence type="ECO:0000313" key="4">
    <source>
        <dbReference type="EMBL" id="ORZ39451.1"/>
    </source>
</evidence>
<reference evidence="4 5" key="1">
    <citation type="submission" date="2016-07" db="EMBL/GenBank/DDBJ databases">
        <title>Pervasive Adenine N6-methylation of Active Genes in Fungi.</title>
        <authorList>
            <consortium name="DOE Joint Genome Institute"/>
            <person name="Mondo S.J."/>
            <person name="Dannebaum R.O."/>
            <person name="Kuo R.C."/>
            <person name="Labutti K."/>
            <person name="Haridas S."/>
            <person name="Kuo A."/>
            <person name="Salamov A."/>
            <person name="Ahrendt S.R."/>
            <person name="Lipzen A."/>
            <person name="Sullivan W."/>
            <person name="Andreopoulos W.B."/>
            <person name="Clum A."/>
            <person name="Lindquist E."/>
            <person name="Daum C."/>
            <person name="Ramamoorthy G.K."/>
            <person name="Gryganskyi A."/>
            <person name="Culley D."/>
            <person name="Magnuson J.K."/>
            <person name="James T.Y."/>
            <person name="O'Malley M.A."/>
            <person name="Stajich J.E."/>
            <person name="Spatafora J.W."/>
            <person name="Visel A."/>
            <person name="Grigoriev I.V."/>
        </authorList>
    </citation>
    <scope>NUCLEOTIDE SEQUENCE [LARGE SCALE GENOMIC DNA]</scope>
    <source>
        <strain evidence="4 5">PL171</strain>
    </source>
</reference>
<sequence length="366" mass="40426">MPAPQRAASPPAAVATGGKPSVTPSAKPASRSDYYVALNIPKCADPQEVRTAFRRLVLRHHPDRTKEPGAVETYKIICEAFDVLHNPETRAIYDLFGHDGLEHGIPEQSNKPGYPGYKYHGDPNRTFHEFFGGDNVFFEVFKGHLYDPATGNQRVGYGSLRPEQVKQPTIEQTLDVTLEEVYMGVTKKVPWTRMVMESGQASDKRVRKSELLSVVIPAGTRSGTKLVFPEQGDQAPNTVPSDLVFVVNVLPHKTYSRDAKNNLVYTYKLPLKDALAGTTIRLKALDGRDLTVPVFEVVNPFYVKCVEGEGMPNVRTPEDIANGIAPTKANLLIRFQVDFPTYLGPKQKKTIHEALSEGSDPSPSAK</sequence>
<accession>A0A1Y2I0E9</accession>
<evidence type="ECO:0000313" key="5">
    <source>
        <dbReference type="Proteomes" id="UP000193411"/>
    </source>
</evidence>
<keyword evidence="5" id="KW-1185">Reference proteome</keyword>
<gene>
    <name evidence="4" type="ORF">BCR44DRAFT_61603</name>
</gene>
<name>A0A1Y2I0E9_9FUNG</name>
<dbReference type="PROSITE" id="PS00636">
    <property type="entry name" value="DNAJ_1"/>
    <property type="match status" value="1"/>
</dbReference>
<dbReference type="PRINTS" id="PR00625">
    <property type="entry name" value="JDOMAIN"/>
</dbReference>
<dbReference type="STRING" id="765915.A0A1Y2I0E9"/>
<dbReference type="GO" id="GO:0005829">
    <property type="term" value="C:cytosol"/>
    <property type="evidence" value="ECO:0007669"/>
    <property type="project" value="TreeGrafter"/>
</dbReference>
<dbReference type="Pfam" id="PF01556">
    <property type="entry name" value="DnaJ_C"/>
    <property type="match status" value="1"/>
</dbReference>
<dbReference type="InterPro" id="IPR036869">
    <property type="entry name" value="J_dom_sf"/>
</dbReference>